<reference evidence="5 6" key="1">
    <citation type="journal article" date="2019" name="Nat. Ecol. Evol.">
        <title>Megaphylogeny resolves global patterns of mushroom evolution.</title>
        <authorList>
            <person name="Varga T."/>
            <person name="Krizsan K."/>
            <person name="Foldi C."/>
            <person name="Dima B."/>
            <person name="Sanchez-Garcia M."/>
            <person name="Sanchez-Ramirez S."/>
            <person name="Szollosi G.J."/>
            <person name="Szarkandi J.G."/>
            <person name="Papp V."/>
            <person name="Albert L."/>
            <person name="Andreopoulos W."/>
            <person name="Angelini C."/>
            <person name="Antonin V."/>
            <person name="Barry K.W."/>
            <person name="Bougher N.L."/>
            <person name="Buchanan P."/>
            <person name="Buyck B."/>
            <person name="Bense V."/>
            <person name="Catcheside P."/>
            <person name="Chovatia M."/>
            <person name="Cooper J."/>
            <person name="Damon W."/>
            <person name="Desjardin D."/>
            <person name="Finy P."/>
            <person name="Geml J."/>
            <person name="Haridas S."/>
            <person name="Hughes K."/>
            <person name="Justo A."/>
            <person name="Karasinski D."/>
            <person name="Kautmanova I."/>
            <person name="Kiss B."/>
            <person name="Kocsube S."/>
            <person name="Kotiranta H."/>
            <person name="LaButti K.M."/>
            <person name="Lechner B.E."/>
            <person name="Liimatainen K."/>
            <person name="Lipzen A."/>
            <person name="Lukacs Z."/>
            <person name="Mihaltcheva S."/>
            <person name="Morgado L.N."/>
            <person name="Niskanen T."/>
            <person name="Noordeloos M.E."/>
            <person name="Ohm R.A."/>
            <person name="Ortiz-Santana B."/>
            <person name="Ovrebo C."/>
            <person name="Racz N."/>
            <person name="Riley R."/>
            <person name="Savchenko A."/>
            <person name="Shiryaev A."/>
            <person name="Soop K."/>
            <person name="Spirin V."/>
            <person name="Szebenyi C."/>
            <person name="Tomsovsky M."/>
            <person name="Tulloss R.E."/>
            <person name="Uehling J."/>
            <person name="Grigoriev I.V."/>
            <person name="Vagvolgyi C."/>
            <person name="Papp T."/>
            <person name="Martin F.M."/>
            <person name="Miettinen O."/>
            <person name="Hibbett D.S."/>
            <person name="Nagy L.G."/>
        </authorList>
    </citation>
    <scope>NUCLEOTIDE SEQUENCE [LARGE SCALE GENOMIC DNA]</scope>
    <source>
        <strain evidence="5 6">HHB13444</strain>
    </source>
</reference>
<gene>
    <name evidence="5" type="ORF">K466DRAFT_598862</name>
</gene>
<dbReference type="GO" id="GO:0016787">
    <property type="term" value="F:hydrolase activity"/>
    <property type="evidence" value="ECO:0007669"/>
    <property type="project" value="UniProtKB-KW"/>
</dbReference>
<evidence type="ECO:0000313" key="6">
    <source>
        <dbReference type="Proteomes" id="UP000308197"/>
    </source>
</evidence>
<evidence type="ECO:0000256" key="1">
    <source>
        <dbReference type="ARBA" id="ARBA00005964"/>
    </source>
</evidence>
<evidence type="ECO:0000256" key="2">
    <source>
        <dbReference type="ARBA" id="ARBA00022801"/>
    </source>
</evidence>
<name>A0A5C3PGK9_9APHY</name>
<dbReference type="InterPro" id="IPR019826">
    <property type="entry name" value="Carboxylesterase_B_AS"/>
</dbReference>
<feature type="signal peptide" evidence="3">
    <location>
        <begin position="1"/>
        <end position="21"/>
    </location>
</feature>
<accession>A0A5C3PGK9</accession>
<organism evidence="5 6">
    <name type="scientific">Polyporus arcularius HHB13444</name>
    <dbReference type="NCBI Taxonomy" id="1314778"/>
    <lineage>
        <taxon>Eukaryota</taxon>
        <taxon>Fungi</taxon>
        <taxon>Dikarya</taxon>
        <taxon>Basidiomycota</taxon>
        <taxon>Agaricomycotina</taxon>
        <taxon>Agaricomycetes</taxon>
        <taxon>Polyporales</taxon>
        <taxon>Polyporaceae</taxon>
        <taxon>Polyporus</taxon>
    </lineage>
</organism>
<protein>
    <submittedName>
        <fullName evidence="5">Alpha/beta-hydrolase</fullName>
    </submittedName>
</protein>
<dbReference type="Pfam" id="PF00135">
    <property type="entry name" value="COesterase"/>
    <property type="match status" value="1"/>
</dbReference>
<dbReference type="SUPFAM" id="SSF53474">
    <property type="entry name" value="alpha/beta-Hydrolases"/>
    <property type="match status" value="2"/>
</dbReference>
<dbReference type="InterPro" id="IPR002018">
    <property type="entry name" value="CarbesteraseB"/>
</dbReference>
<dbReference type="EMBL" id="ML211123">
    <property type="protein sequence ID" value="TFK88167.1"/>
    <property type="molecule type" value="Genomic_DNA"/>
</dbReference>
<dbReference type="AlphaFoldDB" id="A0A5C3PGK9"/>
<dbReference type="PANTHER" id="PTHR11559">
    <property type="entry name" value="CARBOXYLESTERASE"/>
    <property type="match status" value="1"/>
</dbReference>
<dbReference type="InParanoid" id="A0A5C3PGK9"/>
<dbReference type="InterPro" id="IPR050309">
    <property type="entry name" value="Type-B_Carboxylest/Lipase"/>
</dbReference>
<dbReference type="InterPro" id="IPR029058">
    <property type="entry name" value="AB_hydrolase_fold"/>
</dbReference>
<comment type="similarity">
    <text evidence="1">Belongs to the type-B carboxylesterase/lipase family.</text>
</comment>
<evidence type="ECO:0000259" key="4">
    <source>
        <dbReference type="Pfam" id="PF00135"/>
    </source>
</evidence>
<keyword evidence="3" id="KW-0732">Signal</keyword>
<evidence type="ECO:0000313" key="5">
    <source>
        <dbReference type="EMBL" id="TFK88167.1"/>
    </source>
</evidence>
<dbReference type="Proteomes" id="UP000308197">
    <property type="component" value="Unassembled WGS sequence"/>
</dbReference>
<dbReference type="PROSITE" id="PS00122">
    <property type="entry name" value="CARBOXYLESTERASE_B_1"/>
    <property type="match status" value="1"/>
</dbReference>
<dbReference type="Gene3D" id="3.40.50.1820">
    <property type="entry name" value="alpha/beta hydrolase"/>
    <property type="match status" value="2"/>
</dbReference>
<proteinExistence type="inferred from homology"/>
<sequence>MAIFKSTGFAALLLYVGVAIAAGLAGDLANVKLDQGTVVGTVEGSVEKFLGIPYASPPIGDLRLRLPQLRDSYNGTVNATTFGDQCFQQTVPVDFVALPPAVLQGALQLSAILAQNEDTPHSEDCLNLNIIRPTNVSANAQLPVLFWIYGGGFSGGSNAAPPYNGTAIVQRSIDIGEPVIFVAVNYRLHVFGFLGGQEVKDAGLGNLGLHDQRTALRWVQKFIPSFGGDPTKVTIWGESAGSSSVFFQIFANHGDAEGLFRAGIMNSGSSSPTGDITEVQHTYDFVVEQVGCSNATDTLACLRTVPADSLVAAANNTGSVTGFKGLAGSPWLPRGDGVFIKQPPQQLAVHGKAANVPFIIGDTQDEGTLFCLSNLNITTESELASYLQAFWFPGASSRDIKNILKLYPADPAAGSPYNTGLLNAFTPEFKRIAAIGGDFFHASRRNVLERLSSTHTAYNFLSARNFISGLGYTHGTDLINAFGPGDMTDYFIRFVRHLDPNGGSALHWPTYNTSSRLTLQFNDGSTPLTVTADTERSAAMSALFNLGIMTNSIIIENTVCCINSDIHSPNGDGNRHWHTATAERQLAASCKSYVSENLFPGSSLADIKTLLELYLSDPAAGSPFDTGVAYAFTPEYKRIAAVLGDWFFNAPRRQFLDAVSAKQTAYNFLSARRNFPSVGYAHTTDLLDAFDPGDMTGATTLSGS</sequence>
<feature type="domain" description="Carboxylesterase type B" evidence="4">
    <location>
        <begin position="30"/>
        <end position="378"/>
    </location>
</feature>
<feature type="chain" id="PRO_5023001200" evidence="3">
    <location>
        <begin position="22"/>
        <end position="704"/>
    </location>
</feature>
<dbReference type="STRING" id="1314778.A0A5C3PGK9"/>
<evidence type="ECO:0000256" key="3">
    <source>
        <dbReference type="SAM" id="SignalP"/>
    </source>
</evidence>
<keyword evidence="6" id="KW-1185">Reference proteome</keyword>
<keyword evidence="2 5" id="KW-0378">Hydrolase</keyword>